<dbReference type="AlphaFoldDB" id="A0A1B1TBC4"/>
<reference evidence="1" key="1">
    <citation type="journal article" date="2015" name="ISME J.">
        <title>A new class of marine Euryarchaeota group II from the Mediterranean deep chlorophyll maximum.</title>
        <authorList>
            <person name="Martin-Cuadrado A.B."/>
            <person name="Garcia-Heredia I."/>
            <person name="Molto A.G."/>
            <person name="Lopez-Ubeda R."/>
            <person name="Kimes N."/>
            <person name="Lopez-Garcia P."/>
            <person name="Moreira D."/>
            <person name="Rodriguez-Valera F."/>
        </authorList>
    </citation>
    <scope>NUCLEOTIDE SEQUENCE</scope>
</reference>
<protein>
    <recommendedName>
        <fullName evidence="2">Oligoendopeptidase F</fullName>
    </recommendedName>
</protein>
<sequence>MESRFAPDDLDACKWENIEPFLDNLKQRKINSANCIEDLIRDESQLSEIISETRARTYINMTSQTDNQEYQKAWGDFVENIQPKLSEYNDIINKKIINNDFVDDLPKRYEIMLRGIKSDIKIFREENIPLQTRLSILGTKYNEIRGKQTVFFQGEEKTLPMMAI</sequence>
<dbReference type="Gene3D" id="1.10.1370.30">
    <property type="match status" value="1"/>
</dbReference>
<organism evidence="1">
    <name type="scientific">uncultured Poseidoniia archaeon</name>
    <dbReference type="NCBI Taxonomy" id="1697135"/>
    <lineage>
        <taxon>Archaea</taxon>
        <taxon>Methanobacteriati</taxon>
        <taxon>Thermoplasmatota</taxon>
        <taxon>Candidatus Poseidoniia</taxon>
        <taxon>environmental samples</taxon>
    </lineage>
</organism>
<evidence type="ECO:0008006" key="2">
    <source>
        <dbReference type="Google" id="ProtNLM"/>
    </source>
</evidence>
<reference evidence="1" key="2">
    <citation type="submission" date="2015-12" db="EMBL/GenBank/DDBJ databases">
        <authorList>
            <person name="Shamseldin A."/>
            <person name="Moawad H."/>
            <person name="Abd El-Rahim W.M."/>
            <person name="Sadowsky M.J."/>
        </authorList>
    </citation>
    <scope>NUCLEOTIDE SEQUENCE</scope>
</reference>
<name>A0A1B1TBC4_9ARCH</name>
<evidence type="ECO:0000313" key="1">
    <source>
        <dbReference type="EMBL" id="ANV79586.1"/>
    </source>
</evidence>
<accession>A0A1B1TBC4</accession>
<proteinExistence type="predicted"/>
<dbReference type="EMBL" id="KP211842">
    <property type="protein sequence ID" value="ANV79586.1"/>
    <property type="molecule type" value="Genomic_DNA"/>
</dbReference>